<evidence type="ECO:0000256" key="1">
    <source>
        <dbReference type="SAM" id="MobiDB-lite"/>
    </source>
</evidence>
<dbReference type="Pfam" id="PF23670">
    <property type="entry name" value="PIGBOS1"/>
    <property type="match status" value="1"/>
</dbReference>
<feature type="region of interest" description="Disordered" evidence="1">
    <location>
        <begin position="40"/>
        <end position="81"/>
    </location>
</feature>
<gene>
    <name evidence="3" type="primary">g2588</name>
    <name evidence="3" type="ORF">VP750_LOCUS2211</name>
</gene>
<feature type="transmembrane region" description="Helical" evidence="2">
    <location>
        <begin position="12"/>
        <end position="30"/>
    </location>
</feature>
<sequence length="81" mass="8670">MSIARVLQRNRALHYFAAVGIGVSSGVFLFNEPLKDYWGQKEGQPAAKSVEGSSDDAAGTESPIAEQEKGPDTSDAQSSRR</sequence>
<dbReference type="Proteomes" id="UP001497392">
    <property type="component" value="Unassembled WGS sequence"/>
</dbReference>
<keyword evidence="4" id="KW-1185">Reference proteome</keyword>
<accession>A0ABP1FR66</accession>
<evidence type="ECO:0000313" key="4">
    <source>
        <dbReference type="Proteomes" id="UP001497392"/>
    </source>
</evidence>
<organism evidence="3 4">
    <name type="scientific">Coccomyxa viridis</name>
    <dbReference type="NCBI Taxonomy" id="1274662"/>
    <lineage>
        <taxon>Eukaryota</taxon>
        <taxon>Viridiplantae</taxon>
        <taxon>Chlorophyta</taxon>
        <taxon>core chlorophytes</taxon>
        <taxon>Trebouxiophyceae</taxon>
        <taxon>Trebouxiophyceae incertae sedis</taxon>
        <taxon>Coccomyxaceae</taxon>
        <taxon>Coccomyxa</taxon>
    </lineage>
</organism>
<keyword evidence="2" id="KW-0812">Transmembrane</keyword>
<evidence type="ECO:0000313" key="3">
    <source>
        <dbReference type="EMBL" id="CAL5220552.1"/>
    </source>
</evidence>
<reference evidence="3 4" key="1">
    <citation type="submission" date="2024-06" db="EMBL/GenBank/DDBJ databases">
        <authorList>
            <person name="Kraege A."/>
            <person name="Thomma B."/>
        </authorList>
    </citation>
    <scope>NUCLEOTIDE SEQUENCE [LARGE SCALE GENOMIC DNA]</scope>
</reference>
<protein>
    <submittedName>
        <fullName evidence="3">G2588 protein</fullName>
    </submittedName>
</protein>
<name>A0ABP1FR66_9CHLO</name>
<comment type="caution">
    <text evidence="3">The sequence shown here is derived from an EMBL/GenBank/DDBJ whole genome shotgun (WGS) entry which is preliminary data.</text>
</comment>
<dbReference type="InterPro" id="IPR057394">
    <property type="entry name" value="PIGBOS1"/>
</dbReference>
<dbReference type="EMBL" id="CAXHTA020000004">
    <property type="protein sequence ID" value="CAL5220552.1"/>
    <property type="molecule type" value="Genomic_DNA"/>
</dbReference>
<keyword evidence="2" id="KW-1133">Transmembrane helix</keyword>
<evidence type="ECO:0000256" key="2">
    <source>
        <dbReference type="SAM" id="Phobius"/>
    </source>
</evidence>
<proteinExistence type="predicted"/>
<keyword evidence="2" id="KW-0472">Membrane</keyword>